<evidence type="ECO:0000256" key="10">
    <source>
        <dbReference type="ARBA" id="ARBA00022871"/>
    </source>
</evidence>
<keyword evidence="14" id="KW-0966">Cell projection</keyword>
<dbReference type="GO" id="GO:0005874">
    <property type="term" value="C:microtubule"/>
    <property type="evidence" value="ECO:0007669"/>
    <property type="project" value="UniProtKB-KW"/>
</dbReference>
<dbReference type="AlphaFoldDB" id="A0A9D3RLN5"/>
<proteinExistence type="inferred from homology"/>
<protein>
    <recommendedName>
        <fullName evidence="15">Outer dense fiber protein 2</fullName>
    </recommendedName>
    <alternativeName>
        <fullName evidence="16">Cenexin</fullName>
    </alternativeName>
    <alternativeName>
        <fullName evidence="17">Outer dense fiber of sperm tails protein 2</fullName>
    </alternativeName>
</protein>
<dbReference type="Proteomes" id="UP001044222">
    <property type="component" value="Chromosome 15"/>
</dbReference>
<dbReference type="GO" id="GO:0005814">
    <property type="term" value="C:centriole"/>
    <property type="evidence" value="ECO:0007669"/>
    <property type="project" value="UniProtKB-SubCell"/>
</dbReference>
<keyword evidence="7" id="KW-0493">Microtubule</keyword>
<evidence type="ECO:0000256" key="3">
    <source>
        <dbReference type="ARBA" id="ARBA00004647"/>
    </source>
</evidence>
<sequence length="290" mass="32688">MMIDDDDGWGDDDACPLCHALTSESTALRLENQSLKVQKARTDADDYRLQLERAGQEAESLRGRGRSCSCGRSRPASASRRGGSPSTAEPSELRLKVEQQGVQLDASRGKNLALQEENKQLQHQVESLERKLSEASAQNRDLVLVVSKREDAVREHQLRLEEKSRECSALVRQLEEALDDARRQVVQTRERATSKERTAQSKVLELETQLSRTKTDLNQLRRDKEDAERRFQSRLQDVRDRLEQSDSTNRSLQSYVQFLKASYAHVFGDSALRALPSHQAPPSPASPSPV</sequence>
<dbReference type="PANTHER" id="PTHR23162:SF8">
    <property type="entry name" value="OUTER DENSE FIBER PROTEIN 2"/>
    <property type="match status" value="1"/>
</dbReference>
<evidence type="ECO:0000256" key="8">
    <source>
        <dbReference type="ARBA" id="ARBA00022782"/>
    </source>
</evidence>
<keyword evidence="8" id="KW-0221">Differentiation</keyword>
<reference evidence="20" key="1">
    <citation type="submission" date="2021-01" db="EMBL/GenBank/DDBJ databases">
        <title>A chromosome-scale assembly of European eel, Anguilla anguilla.</title>
        <authorList>
            <person name="Henkel C."/>
            <person name="Jong-Raadsen S.A."/>
            <person name="Dufour S."/>
            <person name="Weltzien F.-A."/>
            <person name="Palstra A.P."/>
            <person name="Pelster B."/>
            <person name="Spaink H.P."/>
            <person name="Van Den Thillart G.E."/>
            <person name="Jansen H."/>
            <person name="Zahm M."/>
            <person name="Klopp C."/>
            <person name="Cedric C."/>
            <person name="Louis A."/>
            <person name="Berthelot C."/>
            <person name="Parey E."/>
            <person name="Roest Crollius H."/>
            <person name="Montfort J."/>
            <person name="Robinson-Rechavi M."/>
            <person name="Bucao C."/>
            <person name="Bouchez O."/>
            <person name="Gislard M."/>
            <person name="Lluch J."/>
            <person name="Milhes M."/>
            <person name="Lampietro C."/>
            <person name="Lopez Roques C."/>
            <person name="Donnadieu C."/>
            <person name="Braasch I."/>
            <person name="Desvignes T."/>
            <person name="Postlethwait J."/>
            <person name="Bobe J."/>
            <person name="Guiguen Y."/>
            <person name="Dirks R."/>
        </authorList>
    </citation>
    <scope>NUCLEOTIDE SEQUENCE</scope>
    <source>
        <strain evidence="20">Tag_6206</strain>
        <tissue evidence="20">Liver</tissue>
    </source>
</reference>
<evidence type="ECO:0000256" key="12">
    <source>
        <dbReference type="ARBA" id="ARBA00023069"/>
    </source>
</evidence>
<evidence type="ECO:0000256" key="17">
    <source>
        <dbReference type="ARBA" id="ARBA00043200"/>
    </source>
</evidence>
<dbReference type="EMBL" id="JAFIRN010000015">
    <property type="protein sequence ID" value="KAG5834941.1"/>
    <property type="molecule type" value="Genomic_DNA"/>
</dbReference>
<comment type="similarity">
    <text evidence="4">Belongs to the ODF2 family.</text>
</comment>
<keyword evidence="21" id="KW-1185">Reference proteome</keyword>
<evidence type="ECO:0000256" key="19">
    <source>
        <dbReference type="SAM" id="MobiDB-lite"/>
    </source>
</evidence>
<accession>A0A9D3RLN5</accession>
<dbReference type="InterPro" id="IPR026099">
    <property type="entry name" value="Odf2-rel"/>
</dbReference>
<evidence type="ECO:0000256" key="9">
    <source>
        <dbReference type="ARBA" id="ARBA00022846"/>
    </source>
</evidence>
<feature type="coiled-coil region" evidence="18">
    <location>
        <begin position="104"/>
        <end position="237"/>
    </location>
</feature>
<keyword evidence="10" id="KW-0744">Spermatogenesis</keyword>
<keyword evidence="5" id="KW-0217">Developmental protein</keyword>
<gene>
    <name evidence="20" type="ORF">ANANG_G00266880</name>
</gene>
<feature type="region of interest" description="Disordered" evidence="19">
    <location>
        <begin position="55"/>
        <end position="92"/>
    </location>
</feature>
<keyword evidence="6" id="KW-0963">Cytoplasm</keyword>
<dbReference type="PANTHER" id="PTHR23162">
    <property type="entry name" value="OUTER DENSE FIBER OF SPERM TAILS 2"/>
    <property type="match status" value="1"/>
</dbReference>
<keyword evidence="12" id="KW-0969">Cilium</keyword>
<evidence type="ECO:0000256" key="2">
    <source>
        <dbReference type="ARBA" id="ARBA00004230"/>
    </source>
</evidence>
<dbReference type="GO" id="GO:0005813">
    <property type="term" value="C:centrosome"/>
    <property type="evidence" value="ECO:0007669"/>
    <property type="project" value="TreeGrafter"/>
</dbReference>
<dbReference type="GO" id="GO:0030154">
    <property type="term" value="P:cell differentiation"/>
    <property type="evidence" value="ECO:0007669"/>
    <property type="project" value="UniProtKB-KW"/>
</dbReference>
<evidence type="ECO:0000256" key="14">
    <source>
        <dbReference type="ARBA" id="ARBA00023273"/>
    </source>
</evidence>
<evidence type="ECO:0000256" key="15">
    <source>
        <dbReference type="ARBA" id="ARBA00040458"/>
    </source>
</evidence>
<feature type="compositionally biased region" description="Low complexity" evidence="19">
    <location>
        <begin position="66"/>
        <end position="86"/>
    </location>
</feature>
<dbReference type="GO" id="GO:0000922">
    <property type="term" value="C:spindle pole"/>
    <property type="evidence" value="ECO:0007669"/>
    <property type="project" value="UniProtKB-SubCell"/>
</dbReference>
<evidence type="ECO:0000256" key="5">
    <source>
        <dbReference type="ARBA" id="ARBA00022473"/>
    </source>
</evidence>
<evidence type="ECO:0000256" key="1">
    <source>
        <dbReference type="ARBA" id="ARBA00004114"/>
    </source>
</evidence>
<dbReference type="GO" id="GO:1902017">
    <property type="term" value="P:regulation of cilium assembly"/>
    <property type="evidence" value="ECO:0007669"/>
    <property type="project" value="TreeGrafter"/>
</dbReference>
<keyword evidence="11 18" id="KW-0175">Coiled coil</keyword>
<evidence type="ECO:0000313" key="21">
    <source>
        <dbReference type="Proteomes" id="UP001044222"/>
    </source>
</evidence>
<dbReference type="GO" id="GO:0007283">
    <property type="term" value="P:spermatogenesis"/>
    <property type="evidence" value="ECO:0007669"/>
    <property type="project" value="UniProtKB-KW"/>
</dbReference>
<evidence type="ECO:0000256" key="7">
    <source>
        <dbReference type="ARBA" id="ARBA00022701"/>
    </source>
</evidence>
<dbReference type="GO" id="GO:0031514">
    <property type="term" value="C:motile cilium"/>
    <property type="evidence" value="ECO:0007669"/>
    <property type="project" value="UniProtKB-SubCell"/>
</dbReference>
<keyword evidence="9" id="KW-0282">Flagellum</keyword>
<name>A0A9D3RLN5_ANGAN</name>
<evidence type="ECO:0000256" key="11">
    <source>
        <dbReference type="ARBA" id="ARBA00023054"/>
    </source>
</evidence>
<evidence type="ECO:0000313" key="20">
    <source>
        <dbReference type="EMBL" id="KAG5834941.1"/>
    </source>
</evidence>
<organism evidence="20 21">
    <name type="scientific">Anguilla anguilla</name>
    <name type="common">European freshwater eel</name>
    <name type="synonym">Muraena anguilla</name>
    <dbReference type="NCBI Taxonomy" id="7936"/>
    <lineage>
        <taxon>Eukaryota</taxon>
        <taxon>Metazoa</taxon>
        <taxon>Chordata</taxon>
        <taxon>Craniata</taxon>
        <taxon>Vertebrata</taxon>
        <taxon>Euteleostomi</taxon>
        <taxon>Actinopterygii</taxon>
        <taxon>Neopterygii</taxon>
        <taxon>Teleostei</taxon>
        <taxon>Anguilliformes</taxon>
        <taxon>Anguillidae</taxon>
        <taxon>Anguilla</taxon>
    </lineage>
</organism>
<comment type="subcellular location">
    <subcellularLocation>
        <location evidence="2">Cell projection</location>
        <location evidence="2">Cilium</location>
        <location evidence="2">Flagellum</location>
    </subcellularLocation>
    <subcellularLocation>
        <location evidence="1">Cytoplasm</location>
        <location evidence="1">Cytoskeleton</location>
        <location evidence="1">Microtubule organizing center</location>
        <location evidence="1">Centrosome</location>
        <location evidence="1">Centriole</location>
    </subcellularLocation>
    <subcellularLocation>
        <location evidence="3">Cytoplasm</location>
        <location evidence="3">Cytoskeleton</location>
        <location evidence="3">Spindle pole</location>
    </subcellularLocation>
</comment>
<comment type="caution">
    <text evidence="20">The sequence shown here is derived from an EMBL/GenBank/DDBJ whole genome shotgun (WGS) entry which is preliminary data.</text>
</comment>
<evidence type="ECO:0000256" key="18">
    <source>
        <dbReference type="SAM" id="Coils"/>
    </source>
</evidence>
<evidence type="ECO:0000256" key="6">
    <source>
        <dbReference type="ARBA" id="ARBA00022490"/>
    </source>
</evidence>
<evidence type="ECO:0000256" key="13">
    <source>
        <dbReference type="ARBA" id="ARBA00023212"/>
    </source>
</evidence>
<evidence type="ECO:0000256" key="4">
    <source>
        <dbReference type="ARBA" id="ARBA00009316"/>
    </source>
</evidence>
<evidence type="ECO:0000256" key="16">
    <source>
        <dbReference type="ARBA" id="ARBA00041830"/>
    </source>
</evidence>
<keyword evidence="13" id="KW-0206">Cytoskeleton</keyword>